<organism evidence="1 2">
    <name type="scientific">Pluteus cervinus</name>
    <dbReference type="NCBI Taxonomy" id="181527"/>
    <lineage>
        <taxon>Eukaryota</taxon>
        <taxon>Fungi</taxon>
        <taxon>Dikarya</taxon>
        <taxon>Basidiomycota</taxon>
        <taxon>Agaricomycotina</taxon>
        <taxon>Agaricomycetes</taxon>
        <taxon>Agaricomycetidae</taxon>
        <taxon>Agaricales</taxon>
        <taxon>Pluteineae</taxon>
        <taxon>Pluteaceae</taxon>
        <taxon>Pluteus</taxon>
    </lineage>
</organism>
<dbReference type="EMBL" id="ML208307">
    <property type="protein sequence ID" value="TFK70830.1"/>
    <property type="molecule type" value="Genomic_DNA"/>
</dbReference>
<name>A0ACD3AYM0_9AGAR</name>
<proteinExistence type="predicted"/>
<reference evidence="1 2" key="1">
    <citation type="journal article" date="2019" name="Nat. Ecol. Evol.">
        <title>Megaphylogeny resolves global patterns of mushroom evolution.</title>
        <authorList>
            <person name="Varga T."/>
            <person name="Krizsan K."/>
            <person name="Foldi C."/>
            <person name="Dima B."/>
            <person name="Sanchez-Garcia M."/>
            <person name="Sanchez-Ramirez S."/>
            <person name="Szollosi G.J."/>
            <person name="Szarkandi J.G."/>
            <person name="Papp V."/>
            <person name="Albert L."/>
            <person name="Andreopoulos W."/>
            <person name="Angelini C."/>
            <person name="Antonin V."/>
            <person name="Barry K.W."/>
            <person name="Bougher N.L."/>
            <person name="Buchanan P."/>
            <person name="Buyck B."/>
            <person name="Bense V."/>
            <person name="Catcheside P."/>
            <person name="Chovatia M."/>
            <person name="Cooper J."/>
            <person name="Damon W."/>
            <person name="Desjardin D."/>
            <person name="Finy P."/>
            <person name="Geml J."/>
            <person name="Haridas S."/>
            <person name="Hughes K."/>
            <person name="Justo A."/>
            <person name="Karasinski D."/>
            <person name="Kautmanova I."/>
            <person name="Kiss B."/>
            <person name="Kocsube S."/>
            <person name="Kotiranta H."/>
            <person name="LaButti K.M."/>
            <person name="Lechner B.E."/>
            <person name="Liimatainen K."/>
            <person name="Lipzen A."/>
            <person name="Lukacs Z."/>
            <person name="Mihaltcheva S."/>
            <person name="Morgado L.N."/>
            <person name="Niskanen T."/>
            <person name="Noordeloos M.E."/>
            <person name="Ohm R.A."/>
            <person name="Ortiz-Santana B."/>
            <person name="Ovrebo C."/>
            <person name="Racz N."/>
            <person name="Riley R."/>
            <person name="Savchenko A."/>
            <person name="Shiryaev A."/>
            <person name="Soop K."/>
            <person name="Spirin V."/>
            <person name="Szebenyi C."/>
            <person name="Tomsovsky M."/>
            <person name="Tulloss R.E."/>
            <person name="Uehling J."/>
            <person name="Grigoriev I.V."/>
            <person name="Vagvolgyi C."/>
            <person name="Papp T."/>
            <person name="Martin F.M."/>
            <person name="Miettinen O."/>
            <person name="Hibbett D.S."/>
            <person name="Nagy L.G."/>
        </authorList>
    </citation>
    <scope>NUCLEOTIDE SEQUENCE [LARGE SCALE GENOMIC DNA]</scope>
    <source>
        <strain evidence="1 2">NL-1719</strain>
    </source>
</reference>
<evidence type="ECO:0000313" key="1">
    <source>
        <dbReference type="EMBL" id="TFK70830.1"/>
    </source>
</evidence>
<dbReference type="Proteomes" id="UP000308600">
    <property type="component" value="Unassembled WGS sequence"/>
</dbReference>
<keyword evidence="2" id="KW-1185">Reference proteome</keyword>
<protein>
    <submittedName>
        <fullName evidence="1">Uncharacterized protein</fullName>
    </submittedName>
</protein>
<accession>A0ACD3AYM0</accession>
<evidence type="ECO:0000313" key="2">
    <source>
        <dbReference type="Proteomes" id="UP000308600"/>
    </source>
</evidence>
<sequence length="159" mass="18440">MLTWTILCGYQDCWGLNRLLIFLKIWVLSSLLQLMFKCCPFCWVGILTYFTPHDIILSWGTYYDALRAYSRTRSVLLSMTPASTSMSASTVQVWPRRKLRTLLQTRILRPRRSGPVLLSCVFEALLIITVENSHREPLRTHAQGLLVCNRVFQDLLQTD</sequence>
<gene>
    <name evidence="1" type="ORF">BDN72DRAFT_505107</name>
</gene>